<name>A0A218WI13_PUNGR</name>
<feature type="compositionally biased region" description="Basic and acidic residues" evidence="1">
    <location>
        <begin position="123"/>
        <end position="132"/>
    </location>
</feature>
<dbReference type="Proteomes" id="UP000197138">
    <property type="component" value="Unassembled WGS sequence"/>
</dbReference>
<dbReference type="EMBL" id="MTKT01004293">
    <property type="protein sequence ID" value="OWM72010.1"/>
    <property type="molecule type" value="Genomic_DNA"/>
</dbReference>
<accession>A0A218WI13</accession>
<gene>
    <name evidence="2" type="ORF">CDL15_Pgr017893</name>
</gene>
<dbReference type="PANTHER" id="PTHR35472">
    <property type="match status" value="1"/>
</dbReference>
<dbReference type="PANTHER" id="PTHR35472:SF4">
    <property type="entry name" value="DUF19 DOMAIN-CONTAINING PROTEIN"/>
    <property type="match status" value="1"/>
</dbReference>
<evidence type="ECO:0000313" key="2">
    <source>
        <dbReference type="EMBL" id="OWM72010.1"/>
    </source>
</evidence>
<sequence length="153" mass="17065">MKSFGIFLTTGLPDPILKRTFMLSSLLASIQTKDFLCNSVSSFIFLALRPQQYYRVMGRRNNDLRLSLRLPFLILITFLIVCPRLSSCRSIGRSIEGSHESPTAEYNSRFGHQFPAKTPGTTRDGDNEKGAETDPVYGVSKRTVPGGPNPLHN</sequence>
<dbReference type="InterPro" id="IPR055317">
    <property type="entry name" value="CLE14-like"/>
</dbReference>
<reference evidence="3" key="1">
    <citation type="journal article" date="2017" name="Plant J.">
        <title>The pomegranate (Punica granatum L.) genome and the genomics of punicalagin biosynthesis.</title>
        <authorList>
            <person name="Qin G."/>
            <person name="Xu C."/>
            <person name="Ming R."/>
            <person name="Tang H."/>
            <person name="Guyot R."/>
            <person name="Kramer E.M."/>
            <person name="Hu Y."/>
            <person name="Yi X."/>
            <person name="Qi Y."/>
            <person name="Xu X."/>
            <person name="Gao Z."/>
            <person name="Pan H."/>
            <person name="Jian J."/>
            <person name="Tian Y."/>
            <person name="Yue Z."/>
            <person name="Xu Y."/>
        </authorList>
    </citation>
    <scope>NUCLEOTIDE SEQUENCE [LARGE SCALE GENOMIC DNA]</scope>
    <source>
        <strain evidence="3">cv. Dabenzi</strain>
    </source>
</reference>
<evidence type="ECO:0000256" key="1">
    <source>
        <dbReference type="SAM" id="MobiDB-lite"/>
    </source>
</evidence>
<protein>
    <submittedName>
        <fullName evidence="2">Uncharacterized protein</fullName>
    </submittedName>
</protein>
<proteinExistence type="predicted"/>
<dbReference type="AlphaFoldDB" id="A0A218WI13"/>
<evidence type="ECO:0000313" key="3">
    <source>
        <dbReference type="Proteomes" id="UP000197138"/>
    </source>
</evidence>
<organism evidence="2 3">
    <name type="scientific">Punica granatum</name>
    <name type="common">Pomegranate</name>
    <dbReference type="NCBI Taxonomy" id="22663"/>
    <lineage>
        <taxon>Eukaryota</taxon>
        <taxon>Viridiplantae</taxon>
        <taxon>Streptophyta</taxon>
        <taxon>Embryophyta</taxon>
        <taxon>Tracheophyta</taxon>
        <taxon>Spermatophyta</taxon>
        <taxon>Magnoliopsida</taxon>
        <taxon>eudicotyledons</taxon>
        <taxon>Gunneridae</taxon>
        <taxon>Pentapetalae</taxon>
        <taxon>rosids</taxon>
        <taxon>malvids</taxon>
        <taxon>Myrtales</taxon>
        <taxon>Lythraceae</taxon>
        <taxon>Punica</taxon>
    </lineage>
</organism>
<feature type="region of interest" description="Disordered" evidence="1">
    <location>
        <begin position="96"/>
        <end position="153"/>
    </location>
</feature>
<comment type="caution">
    <text evidence="2">The sequence shown here is derived from an EMBL/GenBank/DDBJ whole genome shotgun (WGS) entry which is preliminary data.</text>
</comment>